<sequence>MNANELCKEYYIPVITRKEVSKVSVGEIIYIETQLRVVYIYTAPRIYRFYGKLDEVVKYLNGDFYRCHKSCVVNLNKILRMEDGVVYFKGGLTLRVGQNNFRHTRSFYSKFLIDHMK</sequence>
<organism evidence="1 2">
    <name type="scientific">Anoxybacterium hadale</name>
    <dbReference type="NCBI Taxonomy" id="3408580"/>
    <lineage>
        <taxon>Bacteria</taxon>
        <taxon>Bacillati</taxon>
        <taxon>Bacillota</taxon>
        <taxon>Clostridia</taxon>
        <taxon>Peptostreptococcales</taxon>
        <taxon>Anaerovoracaceae</taxon>
        <taxon>Anoxybacterium</taxon>
    </lineage>
</organism>
<proteinExistence type="predicted"/>
<evidence type="ECO:0000313" key="1">
    <source>
        <dbReference type="EMBL" id="QOX62548.1"/>
    </source>
</evidence>
<dbReference type="Proteomes" id="UP000594014">
    <property type="component" value="Chromosome"/>
</dbReference>
<protein>
    <submittedName>
        <fullName evidence="1">LytTR family transcriptional regulator</fullName>
    </submittedName>
</protein>
<name>A0ACD1A884_9FIRM</name>
<gene>
    <name evidence="1" type="ORF">FRZ06_03910</name>
</gene>
<keyword evidence="2" id="KW-1185">Reference proteome</keyword>
<dbReference type="EMBL" id="CP042469">
    <property type="protein sequence ID" value="QOX62548.1"/>
    <property type="molecule type" value="Genomic_DNA"/>
</dbReference>
<accession>A0ACD1A884</accession>
<reference evidence="1" key="1">
    <citation type="submission" date="2019-08" db="EMBL/GenBank/DDBJ databases">
        <title>Genome sequence of Clostridiales bacterium MT110.</title>
        <authorList>
            <person name="Cao J."/>
        </authorList>
    </citation>
    <scope>NUCLEOTIDE SEQUENCE</scope>
    <source>
        <strain evidence="1">MT110</strain>
    </source>
</reference>
<evidence type="ECO:0000313" key="2">
    <source>
        <dbReference type="Proteomes" id="UP000594014"/>
    </source>
</evidence>